<dbReference type="Pfam" id="PF09832">
    <property type="entry name" value="DUF2059"/>
    <property type="match status" value="1"/>
</dbReference>
<name>A0A6P2VU89_9BURK</name>
<evidence type="ECO:0000256" key="1">
    <source>
        <dbReference type="SAM" id="SignalP"/>
    </source>
</evidence>
<evidence type="ECO:0000259" key="2">
    <source>
        <dbReference type="Pfam" id="PF09832"/>
    </source>
</evidence>
<keyword evidence="1" id="KW-0732">Signal</keyword>
<evidence type="ECO:0000313" key="3">
    <source>
        <dbReference type="EMBL" id="VWC83456.1"/>
    </source>
</evidence>
<protein>
    <recommendedName>
        <fullName evidence="2">DUF2059 domain-containing protein</fullName>
    </recommendedName>
</protein>
<gene>
    <name evidence="3" type="ORF">BCO71033_00623</name>
</gene>
<reference evidence="3 4" key="1">
    <citation type="submission" date="2019-09" db="EMBL/GenBank/DDBJ databases">
        <authorList>
            <person name="Depoorter E."/>
        </authorList>
    </citation>
    <scope>NUCLEOTIDE SEQUENCE [LARGE SCALE GENOMIC DNA]</scope>
    <source>
        <strain evidence="3">R-71033</strain>
    </source>
</reference>
<accession>A0A6P2VU89</accession>
<proteinExistence type="predicted"/>
<feature type="chain" id="PRO_5026900570" description="DUF2059 domain-containing protein" evidence="1">
    <location>
        <begin position="21"/>
        <end position="329"/>
    </location>
</feature>
<feature type="signal peptide" evidence="1">
    <location>
        <begin position="1"/>
        <end position="20"/>
    </location>
</feature>
<dbReference type="InterPro" id="IPR018637">
    <property type="entry name" value="DUF2059"/>
</dbReference>
<dbReference type="AlphaFoldDB" id="A0A6P2VU89"/>
<feature type="domain" description="DUF2059" evidence="2">
    <location>
        <begin position="145"/>
        <end position="184"/>
    </location>
</feature>
<evidence type="ECO:0000313" key="4">
    <source>
        <dbReference type="Proteomes" id="UP000494109"/>
    </source>
</evidence>
<dbReference type="RefSeq" id="WP_174943191.1">
    <property type="nucleotide sequence ID" value="NZ_CABVQS010000002.1"/>
</dbReference>
<sequence>MKKWIAAQVTLILIVGLSLTEDAISQSGNDVSPTEVAPPVAGPNLPATGVRLQSNNPRATDPQIKRLVAIQLSPARNLLGTPSAESVSACVDHYLIEVAPGDRSWGPTDSRWDIVRAVIMQDCSVQADAYSAKVAPVLRKTYSETLRQNYESHLSSTDADALIRFYDSEIGNRYLAFQKELTAVAGLGMSQLFRGKLAPDSRTSASEVMTARIRLLRLARTFSMLIVANEDAHRTGGDASGAPPIMIMMRVAAENQGEALDRIRRKYSADLRDFTDFTESQPEADELRALYEATNAAGAAAVPVAAEINPEMNGNLNKWRELYRSLPHR</sequence>
<dbReference type="Proteomes" id="UP000494109">
    <property type="component" value="Unassembled WGS sequence"/>
</dbReference>
<organism evidence="3 4">
    <name type="scientific">Burkholderia contaminans</name>
    <dbReference type="NCBI Taxonomy" id="488447"/>
    <lineage>
        <taxon>Bacteria</taxon>
        <taxon>Pseudomonadati</taxon>
        <taxon>Pseudomonadota</taxon>
        <taxon>Betaproteobacteria</taxon>
        <taxon>Burkholderiales</taxon>
        <taxon>Burkholderiaceae</taxon>
        <taxon>Burkholderia</taxon>
        <taxon>Burkholderia cepacia complex</taxon>
    </lineage>
</organism>
<dbReference type="EMBL" id="CABVQS010000002">
    <property type="protein sequence ID" value="VWC83456.1"/>
    <property type="molecule type" value="Genomic_DNA"/>
</dbReference>